<reference evidence="4 5" key="1">
    <citation type="submission" date="2016-10" db="EMBL/GenBank/DDBJ databases">
        <title>Arsenicibacter rosenii gen. nov., sp. nov., an efficient arsenic-methylating bacterium isolated from an arsenic-contaminated paddy soil.</title>
        <authorList>
            <person name="Huang K."/>
        </authorList>
    </citation>
    <scope>NUCLEOTIDE SEQUENCE [LARGE SCALE GENOMIC DNA]</scope>
    <source>
        <strain evidence="4 5">SM-1</strain>
    </source>
</reference>
<dbReference type="InterPro" id="IPR001173">
    <property type="entry name" value="Glyco_trans_2-like"/>
</dbReference>
<evidence type="ECO:0000256" key="1">
    <source>
        <dbReference type="ARBA" id="ARBA00038494"/>
    </source>
</evidence>
<evidence type="ECO:0000313" key="4">
    <source>
        <dbReference type="EMBL" id="OIN57792.1"/>
    </source>
</evidence>
<dbReference type="Pfam" id="PF00535">
    <property type="entry name" value="Glycos_transf_2"/>
    <property type="match status" value="1"/>
</dbReference>
<dbReference type="AlphaFoldDB" id="A0A1S2VGD9"/>
<comment type="similarity">
    <text evidence="1">Belongs to the glycosyltransferase 2 family. WaaE/KdtX subfamily.</text>
</comment>
<name>A0A1S2VGD9_9BACT</name>
<dbReference type="SUPFAM" id="SSF53448">
    <property type="entry name" value="Nucleotide-diphospho-sugar transferases"/>
    <property type="match status" value="1"/>
</dbReference>
<keyword evidence="2" id="KW-0812">Transmembrane</keyword>
<dbReference type="EMBL" id="MORL01000009">
    <property type="protein sequence ID" value="OIN57792.1"/>
    <property type="molecule type" value="Genomic_DNA"/>
</dbReference>
<organism evidence="4 5">
    <name type="scientific">Arsenicibacter rosenii</name>
    <dbReference type="NCBI Taxonomy" id="1750698"/>
    <lineage>
        <taxon>Bacteria</taxon>
        <taxon>Pseudomonadati</taxon>
        <taxon>Bacteroidota</taxon>
        <taxon>Cytophagia</taxon>
        <taxon>Cytophagales</taxon>
        <taxon>Spirosomataceae</taxon>
        <taxon>Arsenicibacter</taxon>
    </lineage>
</organism>
<evidence type="ECO:0000256" key="2">
    <source>
        <dbReference type="SAM" id="Phobius"/>
    </source>
</evidence>
<evidence type="ECO:0000259" key="3">
    <source>
        <dbReference type="Pfam" id="PF00535"/>
    </source>
</evidence>
<dbReference type="RefSeq" id="WP_071504380.1">
    <property type="nucleotide sequence ID" value="NZ_MORL01000009.1"/>
</dbReference>
<protein>
    <recommendedName>
        <fullName evidence="3">Glycosyltransferase 2-like domain-containing protein</fullName>
    </recommendedName>
</protein>
<accession>A0A1S2VGD9</accession>
<dbReference type="PANTHER" id="PTHR43630:SF2">
    <property type="entry name" value="GLYCOSYLTRANSFERASE"/>
    <property type="match status" value="1"/>
</dbReference>
<feature type="domain" description="Glycosyltransferase 2-like" evidence="3">
    <location>
        <begin position="3"/>
        <end position="106"/>
    </location>
</feature>
<proteinExistence type="inferred from homology"/>
<sequence length="274" mass="31747">MLSLVINTYNNESDIADCILSAIHLAGEVVICDMYSTDQTVAIATSLGAKVVYHKKEPVAELARYTAVSAATGDWILILDADERMAPQTADKIREVITQAYDAVFLWSKNLYFGDYVEHGGFFYEQVRLFRKALYLETYDDSELRAHRGFLRVAELAKAPLHLDKRYFYYHLAYPTIEKYVVKTIGFYADVESRYDYEHGMRFSKWRLAYQPFKDFFVRYIRKQGYRDGTRGFILCVLFALYGFMKWANLWFLEEQAKGTTASVPLPKPVLTKP</sequence>
<keyword evidence="5" id="KW-1185">Reference proteome</keyword>
<gene>
    <name evidence="4" type="ORF">BLX24_16965</name>
</gene>
<dbReference type="Gene3D" id="3.90.550.10">
    <property type="entry name" value="Spore Coat Polysaccharide Biosynthesis Protein SpsA, Chain A"/>
    <property type="match status" value="1"/>
</dbReference>
<feature type="transmembrane region" description="Helical" evidence="2">
    <location>
        <begin position="232"/>
        <end position="253"/>
    </location>
</feature>
<keyword evidence="2" id="KW-0472">Membrane</keyword>
<dbReference type="CDD" id="cd02511">
    <property type="entry name" value="Beta4Glucosyltransferase"/>
    <property type="match status" value="1"/>
</dbReference>
<dbReference type="OrthoDB" id="9815923at2"/>
<dbReference type="PANTHER" id="PTHR43630">
    <property type="entry name" value="POLY-BETA-1,6-N-ACETYL-D-GLUCOSAMINE SYNTHASE"/>
    <property type="match status" value="1"/>
</dbReference>
<keyword evidence="2" id="KW-1133">Transmembrane helix</keyword>
<dbReference type="Proteomes" id="UP000181790">
    <property type="component" value="Unassembled WGS sequence"/>
</dbReference>
<evidence type="ECO:0000313" key="5">
    <source>
        <dbReference type="Proteomes" id="UP000181790"/>
    </source>
</evidence>
<comment type="caution">
    <text evidence="4">The sequence shown here is derived from an EMBL/GenBank/DDBJ whole genome shotgun (WGS) entry which is preliminary data.</text>
</comment>
<dbReference type="InterPro" id="IPR029044">
    <property type="entry name" value="Nucleotide-diphossugar_trans"/>
</dbReference>